<sequence length="64" mass="7029">AKIPRPKTQRESPLAARLINPLNPSHKNTAKIPKKEISPKIPVVANLSKISEAPEENLTPQKTV</sequence>
<evidence type="ECO:0000313" key="2">
    <source>
        <dbReference type="EMBL" id="GAI53815.1"/>
    </source>
</evidence>
<feature type="non-terminal residue" evidence="2">
    <location>
        <position position="1"/>
    </location>
</feature>
<dbReference type="AlphaFoldDB" id="X1QSA9"/>
<protein>
    <submittedName>
        <fullName evidence="2">Uncharacterized protein</fullName>
    </submittedName>
</protein>
<evidence type="ECO:0000256" key="1">
    <source>
        <dbReference type="SAM" id="MobiDB-lite"/>
    </source>
</evidence>
<comment type="caution">
    <text evidence="2">The sequence shown here is derived from an EMBL/GenBank/DDBJ whole genome shotgun (WGS) entry which is preliminary data.</text>
</comment>
<name>X1QSA9_9ZZZZ</name>
<reference evidence="2" key="1">
    <citation type="journal article" date="2014" name="Front. Microbiol.">
        <title>High frequency of phylogenetically diverse reductive dehalogenase-homologous genes in deep subseafloor sedimentary metagenomes.</title>
        <authorList>
            <person name="Kawai M."/>
            <person name="Futagami T."/>
            <person name="Toyoda A."/>
            <person name="Takaki Y."/>
            <person name="Nishi S."/>
            <person name="Hori S."/>
            <person name="Arai W."/>
            <person name="Tsubouchi T."/>
            <person name="Morono Y."/>
            <person name="Uchiyama I."/>
            <person name="Ito T."/>
            <person name="Fujiyama A."/>
            <person name="Inagaki F."/>
            <person name="Takami H."/>
        </authorList>
    </citation>
    <scope>NUCLEOTIDE SEQUENCE</scope>
    <source>
        <strain evidence="2">Expedition CK06-06</strain>
    </source>
</reference>
<accession>X1QSA9</accession>
<organism evidence="2">
    <name type="scientific">marine sediment metagenome</name>
    <dbReference type="NCBI Taxonomy" id="412755"/>
    <lineage>
        <taxon>unclassified sequences</taxon>
        <taxon>metagenomes</taxon>
        <taxon>ecological metagenomes</taxon>
    </lineage>
</organism>
<dbReference type="EMBL" id="BARV01039079">
    <property type="protein sequence ID" value="GAI53815.1"/>
    <property type="molecule type" value="Genomic_DNA"/>
</dbReference>
<feature type="region of interest" description="Disordered" evidence="1">
    <location>
        <begin position="1"/>
        <end position="36"/>
    </location>
</feature>
<gene>
    <name evidence="2" type="ORF">S06H3_60002</name>
</gene>
<proteinExistence type="predicted"/>